<feature type="compositionally biased region" description="Basic and acidic residues" evidence="4">
    <location>
        <begin position="537"/>
        <end position="547"/>
    </location>
</feature>
<dbReference type="PANTHER" id="PTHR43002">
    <property type="entry name" value="GLYCOGEN DEBRANCHING ENZYME"/>
    <property type="match status" value="1"/>
</dbReference>
<dbReference type="InterPro" id="IPR014756">
    <property type="entry name" value="Ig_E-set"/>
</dbReference>
<feature type="region of interest" description="Disordered" evidence="4">
    <location>
        <begin position="537"/>
        <end position="569"/>
    </location>
</feature>
<dbReference type="InterPro" id="IPR006047">
    <property type="entry name" value="GH13_cat_dom"/>
</dbReference>
<keyword evidence="2" id="KW-0378">Hydrolase</keyword>
<dbReference type="SMART" id="SM00642">
    <property type="entry name" value="Aamy"/>
    <property type="match status" value="1"/>
</dbReference>
<dbReference type="RefSeq" id="WP_236090107.1">
    <property type="nucleotide sequence ID" value="NZ_JAKGSG010000041.1"/>
</dbReference>
<evidence type="ECO:0000313" key="7">
    <source>
        <dbReference type="Proteomes" id="UP001165405"/>
    </source>
</evidence>
<keyword evidence="3" id="KW-0326">Glycosidase</keyword>
<dbReference type="SUPFAM" id="SSF51011">
    <property type="entry name" value="Glycosyl hydrolase domain"/>
    <property type="match status" value="1"/>
</dbReference>
<dbReference type="NCBIfam" id="TIGR02100">
    <property type="entry name" value="glgX_debranch"/>
    <property type="match status" value="1"/>
</dbReference>
<evidence type="ECO:0000313" key="6">
    <source>
        <dbReference type="EMBL" id="MCF4122313.1"/>
    </source>
</evidence>
<dbReference type="Gene3D" id="2.60.40.1180">
    <property type="entry name" value="Golgi alpha-mannosidase II"/>
    <property type="match status" value="1"/>
</dbReference>
<sequence>MVKDTRREASAQRAPGDPAPRPIVRPLTRPNVRRSHVPPLGVHVAPGGGVDVAVLASHATAVDLCLIDVVDPALAPADLARYRERRVPLDGPTYGVWHAHVPNVGPGQRYGFRVYGPWDPRAGLRHNPAKLLVDPYARGLVGELSHGPAVVGAVAQERADSPGWWLADPYGPADDRDSLASVPHAVVMPPMPPPEPGTRPRVPWADTVIYEAHVRGLTMQHPDVPEELRGTYAGAAHPVVIDHLKSLGVTTLELLPIHASASEPRLVSQGQENYWGYNTLGFFAPHAAYATKAAQAAGPEAVLDELRGMVHLLHKAGIEVLLDVVYNHTFEGGDDSLHVAFRGLDNPVYYLHDGASPAALADVTGTGNSLDFRRPRVIQLALDSLRYWAQVVGVDGFRFDLAVTLARGTVGFDPDHPFLVALQTDPVLSGLKLVAEPWDVGPGGWQTGGFPPPMAEWNDRFRDAARGFWLAAAREGSHGREMRGLRELATRLAGSADMFGPSDPPLVRGPVASVNYVTAHDGFTLADLVAYDHKHNAANGEDNRDGTDNNLSWNHGLEGHAPSGDDATSEHWTAIVPPRLRSQRNLLATLLLAAGTPMMTAGDELGRTQHGNNNAYVQDNETSWVDWDLDPARQDLLDTARFLARLRQQHPALRADSFFLGSPRPGEPDPDLLWYQASGEPMDVAAWTVPGTRVLQMLRPGPRAHDCDVLLVLNGGLSDADVVLAPPRPGSARWELVWDSSWDHPTRDDGDRGAVGPGGPGGACSVKLEALSVQVLLAPPA</sequence>
<dbReference type="GO" id="GO:0005980">
    <property type="term" value="P:glycogen catabolic process"/>
    <property type="evidence" value="ECO:0007669"/>
    <property type="project" value="InterPro"/>
</dbReference>
<reference evidence="6" key="1">
    <citation type="submission" date="2022-01" db="EMBL/GenBank/DDBJ databases">
        <title>Antribacter sp. nov., isolated from Guizhou of China.</title>
        <authorList>
            <person name="Chengliang C."/>
            <person name="Ya Z."/>
        </authorList>
    </citation>
    <scope>NUCLEOTIDE SEQUENCE</scope>
    <source>
        <strain evidence="6">KLBMP 9083</strain>
    </source>
</reference>
<dbReference type="SUPFAM" id="SSF51445">
    <property type="entry name" value="(Trans)glycosidases"/>
    <property type="match status" value="1"/>
</dbReference>
<dbReference type="InterPro" id="IPR013783">
    <property type="entry name" value="Ig-like_fold"/>
</dbReference>
<organism evidence="6 7">
    <name type="scientific">Antribacter soli</name>
    <dbReference type="NCBI Taxonomy" id="2910976"/>
    <lineage>
        <taxon>Bacteria</taxon>
        <taxon>Bacillati</taxon>
        <taxon>Actinomycetota</taxon>
        <taxon>Actinomycetes</taxon>
        <taxon>Micrococcales</taxon>
        <taxon>Promicromonosporaceae</taxon>
        <taxon>Antribacter</taxon>
    </lineage>
</organism>
<dbReference type="InterPro" id="IPR011837">
    <property type="entry name" value="Glycogen_debranch_GlgX"/>
</dbReference>
<dbReference type="GO" id="GO:0004135">
    <property type="term" value="F:amylo-alpha-1,6-glucosidase activity"/>
    <property type="evidence" value="ECO:0007669"/>
    <property type="project" value="InterPro"/>
</dbReference>
<comment type="similarity">
    <text evidence="1">Belongs to the glycosyl hydrolase 13 family.</text>
</comment>
<dbReference type="Gene3D" id="2.60.40.10">
    <property type="entry name" value="Immunoglobulins"/>
    <property type="match status" value="1"/>
</dbReference>
<name>A0AA41QF64_9MICO</name>
<dbReference type="Gene3D" id="3.20.20.80">
    <property type="entry name" value="Glycosidases"/>
    <property type="match status" value="1"/>
</dbReference>
<gene>
    <name evidence="6" type="primary">glgX</name>
    <name evidence="6" type="ORF">L1785_15145</name>
</gene>
<feature type="domain" description="Glycosyl hydrolase family 13 catalytic" evidence="5">
    <location>
        <begin position="207"/>
        <end position="633"/>
    </location>
</feature>
<dbReference type="CDD" id="cd02856">
    <property type="entry name" value="E_set_GDE_Isoamylase_N"/>
    <property type="match status" value="1"/>
</dbReference>
<protein>
    <submittedName>
        <fullName evidence="6">Glycogen debranching protein GlgX</fullName>
    </submittedName>
</protein>
<keyword evidence="7" id="KW-1185">Reference proteome</keyword>
<evidence type="ECO:0000256" key="1">
    <source>
        <dbReference type="ARBA" id="ARBA00008061"/>
    </source>
</evidence>
<dbReference type="CDD" id="cd11326">
    <property type="entry name" value="AmyAc_Glg_debranch"/>
    <property type="match status" value="1"/>
</dbReference>
<dbReference type="InterPro" id="IPR017853">
    <property type="entry name" value="GH"/>
</dbReference>
<feature type="region of interest" description="Disordered" evidence="4">
    <location>
        <begin position="1"/>
        <end position="40"/>
    </location>
</feature>
<dbReference type="EMBL" id="JAKGSG010000041">
    <property type="protein sequence ID" value="MCF4122313.1"/>
    <property type="molecule type" value="Genomic_DNA"/>
</dbReference>
<dbReference type="SUPFAM" id="SSF81296">
    <property type="entry name" value="E set domains"/>
    <property type="match status" value="1"/>
</dbReference>
<dbReference type="InterPro" id="IPR044505">
    <property type="entry name" value="GlgX_Isoamylase_N_E_set"/>
</dbReference>
<evidence type="ECO:0000256" key="2">
    <source>
        <dbReference type="ARBA" id="ARBA00022801"/>
    </source>
</evidence>
<evidence type="ECO:0000256" key="3">
    <source>
        <dbReference type="ARBA" id="ARBA00023295"/>
    </source>
</evidence>
<dbReference type="AlphaFoldDB" id="A0AA41QF64"/>
<evidence type="ECO:0000259" key="5">
    <source>
        <dbReference type="SMART" id="SM00642"/>
    </source>
</evidence>
<feature type="compositionally biased region" description="Basic and acidic residues" evidence="4">
    <location>
        <begin position="1"/>
        <end position="10"/>
    </location>
</feature>
<comment type="caution">
    <text evidence="6">The sequence shown here is derived from an EMBL/GenBank/DDBJ whole genome shotgun (WGS) entry which is preliminary data.</text>
</comment>
<dbReference type="Pfam" id="PF02922">
    <property type="entry name" value="CBM_48"/>
    <property type="match status" value="1"/>
</dbReference>
<accession>A0AA41QF64</accession>
<dbReference type="InterPro" id="IPR013780">
    <property type="entry name" value="Glyco_hydro_b"/>
</dbReference>
<proteinExistence type="inferred from homology"/>
<evidence type="ECO:0000256" key="4">
    <source>
        <dbReference type="SAM" id="MobiDB-lite"/>
    </source>
</evidence>
<dbReference type="InterPro" id="IPR004193">
    <property type="entry name" value="Glyco_hydro_13_N"/>
</dbReference>
<dbReference type="Proteomes" id="UP001165405">
    <property type="component" value="Unassembled WGS sequence"/>
</dbReference>